<protein>
    <submittedName>
        <fullName evidence="2">Uncharacterized protein</fullName>
    </submittedName>
</protein>
<gene>
    <name evidence="2" type="ORF">A2717_00275</name>
</gene>
<dbReference type="AlphaFoldDB" id="A0A1F5N8V7"/>
<reference evidence="2 3" key="1">
    <citation type="journal article" date="2016" name="Nat. Commun.">
        <title>Thousands of microbial genomes shed light on interconnected biogeochemical processes in an aquifer system.</title>
        <authorList>
            <person name="Anantharaman K."/>
            <person name="Brown C.T."/>
            <person name="Hug L.A."/>
            <person name="Sharon I."/>
            <person name="Castelle C.J."/>
            <person name="Probst A.J."/>
            <person name="Thomas B.C."/>
            <person name="Singh A."/>
            <person name="Wilkins M.J."/>
            <person name="Karaoz U."/>
            <person name="Brodie E.L."/>
            <person name="Williams K.H."/>
            <person name="Hubbard S.S."/>
            <person name="Banfield J.F."/>
        </authorList>
    </citation>
    <scope>NUCLEOTIDE SEQUENCE [LARGE SCALE GENOMIC DNA]</scope>
</reference>
<feature type="transmembrane region" description="Helical" evidence="1">
    <location>
        <begin position="18"/>
        <end position="35"/>
    </location>
</feature>
<keyword evidence="1" id="KW-0472">Membrane</keyword>
<accession>A0A1F5N8V7</accession>
<dbReference type="EMBL" id="MFEH01000003">
    <property type="protein sequence ID" value="OGE73962.1"/>
    <property type="molecule type" value="Genomic_DNA"/>
</dbReference>
<keyword evidence="1" id="KW-0812">Transmembrane</keyword>
<evidence type="ECO:0000313" key="3">
    <source>
        <dbReference type="Proteomes" id="UP000177610"/>
    </source>
</evidence>
<keyword evidence="1" id="KW-1133">Transmembrane helix</keyword>
<name>A0A1F5N8V7_9BACT</name>
<proteinExistence type="predicted"/>
<sequence>MIPLDRLQKLPYNTRVKILWVASAIAAIGLIILFTQSIRNTVENSSGENLIELNNSKTTLPNSPQEFAKVERVEQGENGLKVYFNLNNNTNDILNVSKISDISLVINDKIITAQQITDRQGKPFVQKILSKTQNFGILYFEPTNAKTAQLILSNMSLENDASNIFQQTLDLNLEELNNPANVRN</sequence>
<dbReference type="Proteomes" id="UP000177610">
    <property type="component" value="Unassembled WGS sequence"/>
</dbReference>
<comment type="caution">
    <text evidence="2">The sequence shown here is derived from an EMBL/GenBank/DDBJ whole genome shotgun (WGS) entry which is preliminary data.</text>
</comment>
<evidence type="ECO:0000313" key="2">
    <source>
        <dbReference type="EMBL" id="OGE73962.1"/>
    </source>
</evidence>
<evidence type="ECO:0000256" key="1">
    <source>
        <dbReference type="SAM" id="Phobius"/>
    </source>
</evidence>
<dbReference type="STRING" id="1817821.A2717_00275"/>
<organism evidence="2 3">
    <name type="scientific">Candidatus Doudnabacteria bacterium RIFCSPHIGHO2_01_FULL_41_86</name>
    <dbReference type="NCBI Taxonomy" id="1817821"/>
    <lineage>
        <taxon>Bacteria</taxon>
        <taxon>Candidatus Doudnaibacteriota</taxon>
    </lineage>
</organism>